<evidence type="ECO:0000256" key="12">
    <source>
        <dbReference type="ARBA" id="ARBA00023295"/>
    </source>
</evidence>
<evidence type="ECO:0000256" key="3">
    <source>
        <dbReference type="ARBA" id="ARBA00008773"/>
    </source>
</evidence>
<dbReference type="FunFam" id="3.20.20.80:FF:000005">
    <property type="entry name" value="Glucan endo-1,3-beta-glucosidase 14"/>
    <property type="match status" value="1"/>
</dbReference>
<dbReference type="GO" id="GO:0009506">
    <property type="term" value="C:plasmodesma"/>
    <property type="evidence" value="ECO:0007669"/>
    <property type="project" value="UniProtKB-ARBA"/>
</dbReference>
<evidence type="ECO:0000259" key="15">
    <source>
        <dbReference type="SMART" id="SM00768"/>
    </source>
</evidence>
<dbReference type="GO" id="GO:0098552">
    <property type="term" value="C:side of membrane"/>
    <property type="evidence" value="ECO:0007669"/>
    <property type="project" value="UniProtKB-KW"/>
</dbReference>
<keyword evidence="6" id="KW-0336">GPI-anchor</keyword>
<keyword evidence="7 14" id="KW-0732">Signal</keyword>
<dbReference type="SMART" id="SM00768">
    <property type="entry name" value="X8"/>
    <property type="match status" value="1"/>
</dbReference>
<dbReference type="PANTHER" id="PTHR32227">
    <property type="entry name" value="GLUCAN ENDO-1,3-BETA-GLUCOSIDASE BG1-RELATED-RELATED"/>
    <property type="match status" value="1"/>
</dbReference>
<feature type="domain" description="X8" evidence="15">
    <location>
        <begin position="381"/>
        <end position="468"/>
    </location>
</feature>
<keyword evidence="8" id="KW-0378">Hydrolase</keyword>
<dbReference type="GO" id="GO:0005975">
    <property type="term" value="P:carbohydrate metabolic process"/>
    <property type="evidence" value="ECO:0007669"/>
    <property type="project" value="InterPro"/>
</dbReference>
<keyword evidence="6" id="KW-0449">Lipoprotein</keyword>
<evidence type="ECO:0000256" key="10">
    <source>
        <dbReference type="ARBA" id="ARBA00023157"/>
    </source>
</evidence>
<proteinExistence type="inferred from homology"/>
<evidence type="ECO:0000256" key="8">
    <source>
        <dbReference type="ARBA" id="ARBA00022801"/>
    </source>
</evidence>
<evidence type="ECO:0000256" key="9">
    <source>
        <dbReference type="ARBA" id="ARBA00023136"/>
    </source>
</evidence>
<dbReference type="Pfam" id="PF07983">
    <property type="entry name" value="X8"/>
    <property type="match status" value="1"/>
</dbReference>
<evidence type="ECO:0000256" key="1">
    <source>
        <dbReference type="ARBA" id="ARBA00000382"/>
    </source>
</evidence>
<reference evidence="16 17" key="1">
    <citation type="journal article" date="2022" name="Nat. Plants">
        <title>Genomes of leafy and leafless Platanthera orchids illuminate the evolution of mycoheterotrophy.</title>
        <authorList>
            <person name="Li M.H."/>
            <person name="Liu K.W."/>
            <person name="Li Z."/>
            <person name="Lu H.C."/>
            <person name="Ye Q.L."/>
            <person name="Zhang D."/>
            <person name="Wang J.Y."/>
            <person name="Li Y.F."/>
            <person name="Zhong Z.M."/>
            <person name="Liu X."/>
            <person name="Yu X."/>
            <person name="Liu D.K."/>
            <person name="Tu X.D."/>
            <person name="Liu B."/>
            <person name="Hao Y."/>
            <person name="Liao X.Y."/>
            <person name="Jiang Y.T."/>
            <person name="Sun W.H."/>
            <person name="Chen J."/>
            <person name="Chen Y.Q."/>
            <person name="Ai Y."/>
            <person name="Zhai J.W."/>
            <person name="Wu S.S."/>
            <person name="Zhou Z."/>
            <person name="Hsiao Y.Y."/>
            <person name="Wu W.L."/>
            <person name="Chen Y.Y."/>
            <person name="Lin Y.F."/>
            <person name="Hsu J.L."/>
            <person name="Li C.Y."/>
            <person name="Wang Z.W."/>
            <person name="Zhao X."/>
            <person name="Zhong W.Y."/>
            <person name="Ma X.K."/>
            <person name="Ma L."/>
            <person name="Huang J."/>
            <person name="Chen G.Z."/>
            <person name="Huang M.Z."/>
            <person name="Huang L."/>
            <person name="Peng D.H."/>
            <person name="Luo Y.B."/>
            <person name="Zou S.Q."/>
            <person name="Chen S.P."/>
            <person name="Lan S."/>
            <person name="Tsai W.C."/>
            <person name="Van de Peer Y."/>
            <person name="Liu Z.J."/>
        </authorList>
    </citation>
    <scope>NUCLEOTIDE SEQUENCE [LARGE SCALE GENOMIC DNA]</scope>
    <source>
        <strain evidence="16">Lor287</strain>
    </source>
</reference>
<keyword evidence="12" id="KW-0326">Glycosidase</keyword>
<dbReference type="Gene3D" id="3.20.20.80">
    <property type="entry name" value="Glycosidases"/>
    <property type="match status" value="1"/>
</dbReference>
<evidence type="ECO:0000313" key="16">
    <source>
        <dbReference type="EMBL" id="KAK8951478.1"/>
    </source>
</evidence>
<sequence>MAAAGRILLFVIVLHLSTAQAASSKVPFHGLGVNYGQLGDNLPSPEVSVSLLRSIGAAAVKIYDANPAILRALCGSGVVVSVMVPNELLPSIGTNQSAADDWVATNIVPFYGSIRLRFLLVGNEILSDFASNSSFSPYLVPSMIRLNRSLRLFSLRGIKISTTHAMDVLQTSFPPSSGRFRSDIAASIIRPMLDFLRRTSSYFFVDAYPYFFWSQNHTSISIDYALFQGTSNSYYRDPASGLTYTNLLDQMLDAVAAAIAAEGFREVRIGLSETGWPNAGDLDEFGANVHNAAIYNRNLARRVAEKSGLRTPGMPEAVIPVFVFALYNENLKSGRGTERHWGLLYPNGTAVYEVDLKGRRPASSYPPLPPATNNEPFKGKLWCVLDTSGAVNVTAVAAALSYACGQGNGTCAEIQPGGKCYQPNTVTAHASYALNSYWQQFRSIAGPCYFNGLAVQSTVDPSYGSCIFPSKEN</sequence>
<protein>
    <recommendedName>
        <fullName evidence="4">glucan endo-1,3-beta-D-glucosidase</fullName>
        <ecNumber evidence="4">3.2.1.39</ecNumber>
    </recommendedName>
</protein>
<dbReference type="AlphaFoldDB" id="A0AAP0GCI3"/>
<dbReference type="EMBL" id="JBBWWQ010000003">
    <property type="protein sequence ID" value="KAK8951478.1"/>
    <property type="molecule type" value="Genomic_DNA"/>
</dbReference>
<dbReference type="SUPFAM" id="SSF51445">
    <property type="entry name" value="(Trans)glycosidases"/>
    <property type="match status" value="1"/>
</dbReference>
<keyword evidence="10" id="KW-1015">Disulfide bond</keyword>
<feature type="chain" id="PRO_5042992025" description="glucan endo-1,3-beta-D-glucosidase" evidence="14">
    <location>
        <begin position="22"/>
        <end position="473"/>
    </location>
</feature>
<dbReference type="Pfam" id="PF00332">
    <property type="entry name" value="Glyco_hydro_17"/>
    <property type="match status" value="1"/>
</dbReference>
<dbReference type="GO" id="GO:0042973">
    <property type="term" value="F:glucan endo-1,3-beta-D-glucosidase activity"/>
    <property type="evidence" value="ECO:0007669"/>
    <property type="project" value="UniProtKB-EC"/>
</dbReference>
<keyword evidence="17" id="KW-1185">Reference proteome</keyword>
<evidence type="ECO:0000256" key="7">
    <source>
        <dbReference type="ARBA" id="ARBA00022729"/>
    </source>
</evidence>
<dbReference type="InterPro" id="IPR044965">
    <property type="entry name" value="Glyco_hydro_17_plant"/>
</dbReference>
<comment type="catalytic activity">
    <reaction evidence="1">
        <text>Hydrolysis of (1-&gt;3)-beta-D-glucosidic linkages in (1-&gt;3)-beta-D-glucans.</text>
        <dbReference type="EC" id="3.2.1.39"/>
    </reaction>
</comment>
<evidence type="ECO:0000256" key="13">
    <source>
        <dbReference type="RuleBase" id="RU004335"/>
    </source>
</evidence>
<accession>A0AAP0GCI3</accession>
<dbReference type="InterPro" id="IPR017853">
    <property type="entry name" value="GH"/>
</dbReference>
<keyword evidence="9" id="KW-0472">Membrane</keyword>
<evidence type="ECO:0000256" key="5">
    <source>
        <dbReference type="ARBA" id="ARBA00022475"/>
    </source>
</evidence>
<comment type="caution">
    <text evidence="16">The sequence shown here is derived from an EMBL/GenBank/DDBJ whole genome shotgun (WGS) entry which is preliminary data.</text>
</comment>
<evidence type="ECO:0000256" key="6">
    <source>
        <dbReference type="ARBA" id="ARBA00022622"/>
    </source>
</evidence>
<dbReference type="Gene3D" id="1.20.58.1040">
    <property type="match status" value="1"/>
</dbReference>
<comment type="subcellular location">
    <subcellularLocation>
        <location evidence="2">Cell membrane</location>
        <topology evidence="2">Lipid-anchor</topology>
        <topology evidence="2">GPI-anchor</topology>
    </subcellularLocation>
</comment>
<evidence type="ECO:0000256" key="2">
    <source>
        <dbReference type="ARBA" id="ARBA00004609"/>
    </source>
</evidence>
<evidence type="ECO:0000256" key="11">
    <source>
        <dbReference type="ARBA" id="ARBA00023180"/>
    </source>
</evidence>
<dbReference type="FunFam" id="1.20.58.1040:FF:000001">
    <property type="entry name" value="Glucan endo-1,3-beta-glucosidase 4"/>
    <property type="match status" value="1"/>
</dbReference>
<dbReference type="GO" id="GO:0005886">
    <property type="term" value="C:plasma membrane"/>
    <property type="evidence" value="ECO:0007669"/>
    <property type="project" value="UniProtKB-SubCell"/>
</dbReference>
<feature type="signal peptide" evidence="14">
    <location>
        <begin position="1"/>
        <end position="21"/>
    </location>
</feature>
<dbReference type="EC" id="3.2.1.39" evidence="4"/>
<keyword evidence="5" id="KW-1003">Cell membrane</keyword>
<dbReference type="Proteomes" id="UP001418222">
    <property type="component" value="Unassembled WGS sequence"/>
</dbReference>
<dbReference type="InterPro" id="IPR000490">
    <property type="entry name" value="Glyco_hydro_17"/>
</dbReference>
<evidence type="ECO:0000256" key="14">
    <source>
        <dbReference type="SAM" id="SignalP"/>
    </source>
</evidence>
<gene>
    <name evidence="16" type="primary">A6</name>
    <name evidence="16" type="ORF">KSP39_PZI003989</name>
</gene>
<evidence type="ECO:0000256" key="4">
    <source>
        <dbReference type="ARBA" id="ARBA00012780"/>
    </source>
</evidence>
<comment type="similarity">
    <text evidence="3 13">Belongs to the glycosyl hydrolase 17 family.</text>
</comment>
<name>A0AAP0GCI3_9ASPA</name>
<dbReference type="InterPro" id="IPR012946">
    <property type="entry name" value="X8"/>
</dbReference>
<keyword evidence="11" id="KW-0325">Glycoprotein</keyword>
<organism evidence="16 17">
    <name type="scientific">Platanthera zijinensis</name>
    <dbReference type="NCBI Taxonomy" id="2320716"/>
    <lineage>
        <taxon>Eukaryota</taxon>
        <taxon>Viridiplantae</taxon>
        <taxon>Streptophyta</taxon>
        <taxon>Embryophyta</taxon>
        <taxon>Tracheophyta</taxon>
        <taxon>Spermatophyta</taxon>
        <taxon>Magnoliopsida</taxon>
        <taxon>Liliopsida</taxon>
        <taxon>Asparagales</taxon>
        <taxon>Orchidaceae</taxon>
        <taxon>Orchidoideae</taxon>
        <taxon>Orchideae</taxon>
        <taxon>Orchidinae</taxon>
        <taxon>Platanthera</taxon>
    </lineage>
</organism>
<evidence type="ECO:0000313" key="17">
    <source>
        <dbReference type="Proteomes" id="UP001418222"/>
    </source>
</evidence>